<reference evidence="2 3" key="1">
    <citation type="submission" date="2015-07" db="EMBL/GenBank/DDBJ databases">
        <title>Comparative genomics of the Sigatoka disease complex on banana suggests a link between parallel evolutionary changes in Pseudocercospora fijiensis and Pseudocercospora eumusae and increased virulence on the banana host.</title>
        <authorList>
            <person name="Chang T.-C."/>
            <person name="Salvucci A."/>
            <person name="Crous P.W."/>
            <person name="Stergiopoulos I."/>
        </authorList>
    </citation>
    <scope>NUCLEOTIDE SEQUENCE [LARGE SCALE GENOMIC DNA]</scope>
    <source>
        <strain evidence="2 3">CBS 116634</strain>
    </source>
</reference>
<dbReference type="EMBL" id="LFZO01000062">
    <property type="protein sequence ID" value="KXT15253.1"/>
    <property type="molecule type" value="Genomic_DNA"/>
</dbReference>
<evidence type="ECO:0000313" key="2">
    <source>
        <dbReference type="EMBL" id="KXT15255.1"/>
    </source>
</evidence>
<evidence type="ECO:0000256" key="1">
    <source>
        <dbReference type="SAM" id="SignalP"/>
    </source>
</evidence>
<organism evidence="2 3">
    <name type="scientific">Pseudocercospora musae</name>
    <dbReference type="NCBI Taxonomy" id="113226"/>
    <lineage>
        <taxon>Eukaryota</taxon>
        <taxon>Fungi</taxon>
        <taxon>Dikarya</taxon>
        <taxon>Ascomycota</taxon>
        <taxon>Pezizomycotina</taxon>
        <taxon>Dothideomycetes</taxon>
        <taxon>Dothideomycetidae</taxon>
        <taxon>Mycosphaerellales</taxon>
        <taxon>Mycosphaerellaceae</taxon>
        <taxon>Pseudocercospora</taxon>
    </lineage>
</organism>
<comment type="caution">
    <text evidence="2">The sequence shown here is derived from an EMBL/GenBank/DDBJ whole genome shotgun (WGS) entry which is preliminary data.</text>
</comment>
<name>A0A139IKT7_9PEZI</name>
<gene>
    <name evidence="2" type="ORF">AC579_4849</name>
</gene>
<dbReference type="EMBL" id="LFZO01000062">
    <property type="protein sequence ID" value="KXT15255.1"/>
    <property type="molecule type" value="Genomic_DNA"/>
</dbReference>
<feature type="signal peptide" evidence="1">
    <location>
        <begin position="1"/>
        <end position="18"/>
    </location>
</feature>
<accession>A0A139IKT7</accession>
<proteinExistence type="predicted"/>
<keyword evidence="3" id="KW-1185">Reference proteome</keyword>
<dbReference type="EMBL" id="LFZO01000062">
    <property type="protein sequence ID" value="KXT15252.1"/>
    <property type="molecule type" value="Genomic_DNA"/>
</dbReference>
<keyword evidence="1" id="KW-0732">Signal</keyword>
<feature type="chain" id="PRO_5007807134" evidence="1">
    <location>
        <begin position="19"/>
        <end position="123"/>
    </location>
</feature>
<sequence>MSILSVLTLDLGILCIAPERSREEGHQHIDDNGFYFYDPRLLIRSYTSIQDLESRVEHAECSWLQTDLGSQNADLPVSTGVESVKDIILSSTPAQNGKFVTIKVPGWEDTQGPNKYHGGENPW</sequence>
<dbReference type="Proteomes" id="UP000073492">
    <property type="component" value="Unassembled WGS sequence"/>
</dbReference>
<dbReference type="OrthoDB" id="6133115at2759"/>
<protein>
    <submittedName>
        <fullName evidence="2">Uncharacterized protein</fullName>
    </submittedName>
</protein>
<evidence type="ECO:0000313" key="3">
    <source>
        <dbReference type="Proteomes" id="UP000073492"/>
    </source>
</evidence>
<dbReference type="AlphaFoldDB" id="A0A139IKT7"/>